<comment type="subcellular location">
    <subcellularLocation>
        <location evidence="1">Cell membrane</location>
        <topology evidence="1">Multi-pass membrane protein</topology>
    </subcellularLocation>
</comment>
<dbReference type="Pfam" id="PF05977">
    <property type="entry name" value="MFS_3"/>
    <property type="match status" value="1"/>
</dbReference>
<organism evidence="9 10">
    <name type="scientific">Brachybacterium endophyticum</name>
    <dbReference type="NCBI Taxonomy" id="2182385"/>
    <lineage>
        <taxon>Bacteria</taxon>
        <taxon>Bacillati</taxon>
        <taxon>Actinomycetota</taxon>
        <taxon>Actinomycetes</taxon>
        <taxon>Micrococcales</taxon>
        <taxon>Dermabacteraceae</taxon>
        <taxon>Brachybacterium</taxon>
    </lineage>
</organism>
<dbReference type="CDD" id="cd06173">
    <property type="entry name" value="MFS_MefA_like"/>
    <property type="match status" value="1"/>
</dbReference>
<evidence type="ECO:0000313" key="10">
    <source>
        <dbReference type="Proteomes" id="UP000245590"/>
    </source>
</evidence>
<keyword evidence="2" id="KW-0813">Transport</keyword>
<keyword evidence="6 7" id="KW-0472">Membrane</keyword>
<feature type="transmembrane region" description="Helical" evidence="7">
    <location>
        <begin position="135"/>
        <end position="158"/>
    </location>
</feature>
<evidence type="ECO:0000256" key="4">
    <source>
        <dbReference type="ARBA" id="ARBA00022692"/>
    </source>
</evidence>
<dbReference type="AlphaFoldDB" id="A0A2U2RPU2"/>
<dbReference type="SUPFAM" id="SSF103473">
    <property type="entry name" value="MFS general substrate transporter"/>
    <property type="match status" value="1"/>
</dbReference>
<dbReference type="GO" id="GO:0005886">
    <property type="term" value="C:plasma membrane"/>
    <property type="evidence" value="ECO:0007669"/>
    <property type="project" value="UniProtKB-SubCell"/>
</dbReference>
<keyword evidence="10" id="KW-1185">Reference proteome</keyword>
<feature type="transmembrane region" description="Helical" evidence="7">
    <location>
        <begin position="55"/>
        <end position="75"/>
    </location>
</feature>
<dbReference type="PANTHER" id="PTHR23513">
    <property type="entry name" value="INTEGRAL MEMBRANE EFFLUX PROTEIN-RELATED"/>
    <property type="match status" value="1"/>
</dbReference>
<gene>
    <name evidence="9" type="ORF">DEO23_00065</name>
</gene>
<feature type="domain" description="Major facilitator superfamily (MFS) profile" evidence="8">
    <location>
        <begin position="201"/>
        <end position="389"/>
    </location>
</feature>
<dbReference type="OrthoDB" id="145388at2"/>
<evidence type="ECO:0000256" key="6">
    <source>
        <dbReference type="ARBA" id="ARBA00023136"/>
    </source>
</evidence>
<name>A0A2U2RPU2_9MICO</name>
<dbReference type="InterPro" id="IPR036259">
    <property type="entry name" value="MFS_trans_sf"/>
</dbReference>
<dbReference type="InterPro" id="IPR020846">
    <property type="entry name" value="MFS_dom"/>
</dbReference>
<dbReference type="GO" id="GO:0022857">
    <property type="term" value="F:transmembrane transporter activity"/>
    <property type="evidence" value="ECO:0007669"/>
    <property type="project" value="InterPro"/>
</dbReference>
<keyword evidence="3" id="KW-1003">Cell membrane</keyword>
<feature type="transmembrane region" description="Helical" evidence="7">
    <location>
        <begin position="21"/>
        <end position="43"/>
    </location>
</feature>
<evidence type="ECO:0000256" key="5">
    <source>
        <dbReference type="ARBA" id="ARBA00022989"/>
    </source>
</evidence>
<sequence>MMADNIEHVITYWVLWRMFHSPALVGFEVISHWLPFLLLSVWFGSLAERFDCRRIIQIAQILFAFVSLAWGVLFLTDSLEMWMACVLLILHGCAGALWGPAEQLLLHDFVETEDLPGAVRMNATFKSLGVLAGPVIGSGLMLALGATGGIFANVLFYLPMTLLMLRTPFTGHTRSGIVRRERLGLRDTFSVLRTVSGDKVLVAMIVLAGLVAVCVGASLQVSMPSIADGLGADSGGIGYGVLLFAGGAGGVLGGFLLEATGVIRPDTRAAVIATLLFGLTTVLLTLTSHYWIAVIALVIGGIANMAATSIGQAVVQLRAPAHQRERVVGVYSMIGSGMRTGNGLTLALLGSVVGVTGAVTVGGAALAAGSLLVAALVAVGMSRARLRRS</sequence>
<dbReference type="EMBL" id="QFKX01000001">
    <property type="protein sequence ID" value="PWH07870.1"/>
    <property type="molecule type" value="Genomic_DNA"/>
</dbReference>
<feature type="transmembrane region" description="Helical" evidence="7">
    <location>
        <begin position="82"/>
        <end position="101"/>
    </location>
</feature>
<evidence type="ECO:0000256" key="1">
    <source>
        <dbReference type="ARBA" id="ARBA00004651"/>
    </source>
</evidence>
<accession>A0A2U2RPU2</accession>
<feature type="transmembrane region" description="Helical" evidence="7">
    <location>
        <begin position="292"/>
        <end position="315"/>
    </location>
</feature>
<keyword evidence="4 7" id="KW-0812">Transmembrane</keyword>
<dbReference type="PROSITE" id="PS50850">
    <property type="entry name" value="MFS"/>
    <property type="match status" value="1"/>
</dbReference>
<dbReference type="Gene3D" id="1.20.1250.20">
    <property type="entry name" value="MFS general substrate transporter like domains"/>
    <property type="match status" value="1"/>
</dbReference>
<dbReference type="PANTHER" id="PTHR23513:SF11">
    <property type="entry name" value="STAPHYLOFERRIN A TRANSPORTER"/>
    <property type="match status" value="1"/>
</dbReference>
<proteinExistence type="predicted"/>
<dbReference type="Proteomes" id="UP000245590">
    <property type="component" value="Unassembled WGS sequence"/>
</dbReference>
<evidence type="ECO:0000256" key="2">
    <source>
        <dbReference type="ARBA" id="ARBA00022448"/>
    </source>
</evidence>
<dbReference type="InterPro" id="IPR010290">
    <property type="entry name" value="TM_effector"/>
</dbReference>
<feature type="transmembrane region" description="Helical" evidence="7">
    <location>
        <begin position="239"/>
        <end position="257"/>
    </location>
</feature>
<protein>
    <submittedName>
        <fullName evidence="9">MFS transporter</fullName>
    </submittedName>
</protein>
<evidence type="ECO:0000256" key="3">
    <source>
        <dbReference type="ARBA" id="ARBA00022475"/>
    </source>
</evidence>
<evidence type="ECO:0000256" key="7">
    <source>
        <dbReference type="SAM" id="Phobius"/>
    </source>
</evidence>
<comment type="caution">
    <text evidence="9">The sequence shown here is derived from an EMBL/GenBank/DDBJ whole genome shotgun (WGS) entry which is preliminary data.</text>
</comment>
<feature type="transmembrane region" description="Helical" evidence="7">
    <location>
        <begin position="269"/>
        <end position="286"/>
    </location>
</feature>
<reference evidence="9 10" key="1">
    <citation type="submission" date="2018-05" db="EMBL/GenBank/DDBJ databases">
        <title>Brachybacterium sp. M1HQ-2T, whole genome shotgun sequence.</title>
        <authorList>
            <person name="Tuo L."/>
        </authorList>
    </citation>
    <scope>NUCLEOTIDE SEQUENCE [LARGE SCALE GENOMIC DNA]</scope>
    <source>
        <strain evidence="9 10">M1HQ-2</strain>
    </source>
</reference>
<feature type="transmembrane region" description="Helical" evidence="7">
    <location>
        <begin position="355"/>
        <end position="379"/>
    </location>
</feature>
<feature type="transmembrane region" description="Helical" evidence="7">
    <location>
        <begin position="200"/>
        <end position="219"/>
    </location>
</feature>
<keyword evidence="5 7" id="KW-1133">Transmembrane helix</keyword>
<evidence type="ECO:0000313" key="9">
    <source>
        <dbReference type="EMBL" id="PWH07870.1"/>
    </source>
</evidence>
<feature type="transmembrane region" description="Helical" evidence="7">
    <location>
        <begin position="327"/>
        <end position="349"/>
    </location>
</feature>
<evidence type="ECO:0000259" key="8">
    <source>
        <dbReference type="PROSITE" id="PS50850"/>
    </source>
</evidence>